<dbReference type="PRINTS" id="PR00364">
    <property type="entry name" value="DISEASERSIST"/>
</dbReference>
<dbReference type="Proteomes" id="UP000306102">
    <property type="component" value="Unassembled WGS sequence"/>
</dbReference>
<evidence type="ECO:0000256" key="2">
    <source>
        <dbReference type="ARBA" id="ARBA00022737"/>
    </source>
</evidence>
<evidence type="ECO:0000256" key="3">
    <source>
        <dbReference type="SAM" id="MobiDB-lite"/>
    </source>
</evidence>
<keyword evidence="2" id="KW-0677">Repeat</keyword>
<dbReference type="EMBL" id="SDRB02013014">
    <property type="protein sequence ID" value="THF96132.1"/>
    <property type="molecule type" value="Genomic_DNA"/>
</dbReference>
<evidence type="ECO:0000259" key="5">
    <source>
        <dbReference type="Pfam" id="PF23247"/>
    </source>
</evidence>
<organism evidence="6 7">
    <name type="scientific">Camellia sinensis var. sinensis</name>
    <name type="common">China tea</name>
    <dbReference type="NCBI Taxonomy" id="542762"/>
    <lineage>
        <taxon>Eukaryota</taxon>
        <taxon>Viridiplantae</taxon>
        <taxon>Streptophyta</taxon>
        <taxon>Embryophyta</taxon>
        <taxon>Tracheophyta</taxon>
        <taxon>Spermatophyta</taxon>
        <taxon>Magnoliopsida</taxon>
        <taxon>eudicotyledons</taxon>
        <taxon>Gunneridae</taxon>
        <taxon>Pentapetalae</taxon>
        <taxon>asterids</taxon>
        <taxon>Ericales</taxon>
        <taxon>Theaceae</taxon>
        <taxon>Camellia</taxon>
    </lineage>
</organism>
<name>A0A4S4D1L9_CAMSN</name>
<evidence type="ECO:0000259" key="4">
    <source>
        <dbReference type="Pfam" id="PF00931"/>
    </source>
</evidence>
<accession>A0A4S4D1L9</accession>
<feature type="domain" description="NB-ARC" evidence="4">
    <location>
        <begin position="10"/>
        <end position="188"/>
    </location>
</feature>
<dbReference type="GO" id="GO:0006952">
    <property type="term" value="P:defense response"/>
    <property type="evidence" value="ECO:0007669"/>
    <property type="project" value="UniProtKB-ARBA"/>
</dbReference>
<dbReference type="Gene3D" id="3.40.50.300">
    <property type="entry name" value="P-loop containing nucleotide triphosphate hydrolases"/>
    <property type="match status" value="1"/>
</dbReference>
<dbReference type="SUPFAM" id="SSF52058">
    <property type="entry name" value="L domain-like"/>
    <property type="match status" value="3"/>
</dbReference>
<protein>
    <submittedName>
        <fullName evidence="6">Uncharacterized protein</fullName>
    </submittedName>
</protein>
<dbReference type="Gene3D" id="3.80.10.10">
    <property type="entry name" value="Ribonuclease Inhibitor"/>
    <property type="match status" value="3"/>
</dbReference>
<comment type="caution">
    <text evidence="6">The sequence shown here is derived from an EMBL/GenBank/DDBJ whole genome shotgun (WGS) entry which is preliminary data.</text>
</comment>
<dbReference type="InterPro" id="IPR002182">
    <property type="entry name" value="NB-ARC"/>
</dbReference>
<keyword evidence="7" id="KW-1185">Reference proteome</keyword>
<keyword evidence="1" id="KW-0433">Leucine-rich repeat</keyword>
<dbReference type="InterPro" id="IPR032675">
    <property type="entry name" value="LRR_dom_sf"/>
</dbReference>
<dbReference type="SUPFAM" id="SSF52540">
    <property type="entry name" value="P-loop containing nucleoside triphosphate hydrolases"/>
    <property type="match status" value="1"/>
</dbReference>
<evidence type="ECO:0000313" key="7">
    <source>
        <dbReference type="Proteomes" id="UP000306102"/>
    </source>
</evidence>
<dbReference type="InterPro" id="IPR001611">
    <property type="entry name" value="Leu-rich_rpt"/>
</dbReference>
<dbReference type="SMART" id="SM00369">
    <property type="entry name" value="LRR_TYP"/>
    <property type="match status" value="8"/>
</dbReference>
<dbReference type="Pfam" id="PF00931">
    <property type="entry name" value="NB-ARC"/>
    <property type="match status" value="1"/>
</dbReference>
<gene>
    <name evidence="6" type="ORF">TEA_020027</name>
</gene>
<dbReference type="InterPro" id="IPR027417">
    <property type="entry name" value="P-loop_NTPase"/>
</dbReference>
<feature type="compositionally biased region" description="Basic and acidic residues" evidence="3">
    <location>
        <begin position="94"/>
        <end position="105"/>
    </location>
</feature>
<evidence type="ECO:0000256" key="1">
    <source>
        <dbReference type="ARBA" id="ARBA00022614"/>
    </source>
</evidence>
<dbReference type="GO" id="GO:0051707">
    <property type="term" value="P:response to other organism"/>
    <property type="evidence" value="ECO:0007669"/>
    <property type="project" value="UniProtKB-ARBA"/>
</dbReference>
<sequence>MAVSTVAQRKKNLFELLSNDKVKRIVLYGKAAVGKTWTAREISNLAKKKGLIDVALWVFLNTEYDKDTLRDSIACQLSLLSTTGESEADNDDKESEKEENQGDLKQRISDALSGKKLLLVLDDEKTNEPQMMFDLGTLLNLDQRDYKVLITKRESLNSDSSEDGEKSVIEVKPLSEEESFSLLQERAGTSAFVVPEIKDLANDFLGKTKNMPAAIIMMAKAFSYVSKQGSGVQMLKRSLEEVPDDEIYNITHLLRSGYDLLPNSVLIDCFWGGSHFFHDCRRIHYNELIAYWVMEGFLGHTNRMEKAYEKGHVVLMELMDCQILRKVEADYVVMDGPTLNLDEILKEREMITSDHCYRRGFSGTASLGLANVHGDGKWEGLGRITQKDGVIKAPHSGKQGQKSSTLLLDGNSLSRHFPPNFSESHQELRVLALFDPTFKNFSLFPSEMNNLCVLLLRGCHFMEKIDRTLNFEKLTVLEISGPSFLTEIPDDLFKSIPHLRSLNLSRLDFVSLPSSFYELSELSWLILRECSHLTELGSVKKFTNLMVIDLSGSTSLSSIQDKSFSSNKELQMINFSKTNIKSLPLIFSLKKLTHLLLSGCLEVDRLRSITSVATLQILDLSDACNFKEFHDQSLANLTDLKILDLSRTAVDHLPSNVSNPHHLYLNGCTSLSKLECIELLTDLETLDFSKAQVKTLPSLSHLHNMRQLLLSCCSNLEELPDLNSLTKLEVLDLSGCRALTVLQDKSFEQMSQLWKLDLSETTIKRLPSLSNLINLRHLLLEKCTSLSELPPLDSLSKLEKLNLRGISCFRETGADFLKKMDHLQILDLSETLLKRLPSMSNLKNLHQLYIRGCPDLTTVPGLKELTKLEVLDLSETAVDDLPSLDNFSNLRQLLLRDCPGLKEFLQLEVLHLLGATVSGLPYGISKLTNLEHLVLPGMKDTQGAVSSMTKEPNQYGWGISSLPVKTVGNNNKPPLSLSSSQFLQLMKNNQSLWTSSFKQFHLSIHPIEEQDTKGVVPFYMDDFMFGDIYFKIKQFCDFEKQQSLEIRGFQRSPKGIKEVLSLAEFVFLIDNAFESWLSDLGASNFKVLKGCWIERCKEMESVFHAEEIEEVAKVESLEVLWVSNSLNLKCIYPENWQSHTFQNLKCLYLDCCPKLSFVFSSYQLPKSLQVLQIKFCDKLKAVFEEASPKPKLPKLDTLCLWELPELKSIGCVLPSQLRDILETLQMKSCNQVETSSFISSSLFLATACPAGNVSDTNVVSLSVYSTGAALLASCNKRNEKSIELKEKYVILSPDM</sequence>
<evidence type="ECO:0000313" key="6">
    <source>
        <dbReference type="EMBL" id="THF96132.1"/>
    </source>
</evidence>
<feature type="region of interest" description="Disordered" evidence="3">
    <location>
        <begin position="84"/>
        <end position="105"/>
    </location>
</feature>
<dbReference type="PANTHER" id="PTHR47186">
    <property type="entry name" value="LEUCINE-RICH REPEAT-CONTAINING PROTEIN 57"/>
    <property type="match status" value="1"/>
</dbReference>
<dbReference type="Pfam" id="PF23247">
    <property type="entry name" value="LRR_RPS2"/>
    <property type="match status" value="1"/>
</dbReference>
<feature type="domain" description="Disease resistance protein At4g27190-like leucine-rich repeats" evidence="5">
    <location>
        <begin position="1126"/>
        <end position="1232"/>
    </location>
</feature>
<dbReference type="Pfam" id="PF13855">
    <property type="entry name" value="LRR_8"/>
    <property type="match status" value="2"/>
</dbReference>
<dbReference type="InterPro" id="IPR057135">
    <property type="entry name" value="At4g27190-like_LRR"/>
</dbReference>
<reference evidence="6 7" key="1">
    <citation type="journal article" date="2018" name="Proc. Natl. Acad. Sci. U.S.A.">
        <title>Draft genome sequence of Camellia sinensis var. sinensis provides insights into the evolution of the tea genome and tea quality.</title>
        <authorList>
            <person name="Wei C."/>
            <person name="Yang H."/>
            <person name="Wang S."/>
            <person name="Zhao J."/>
            <person name="Liu C."/>
            <person name="Gao L."/>
            <person name="Xia E."/>
            <person name="Lu Y."/>
            <person name="Tai Y."/>
            <person name="She G."/>
            <person name="Sun J."/>
            <person name="Cao H."/>
            <person name="Tong W."/>
            <person name="Gao Q."/>
            <person name="Li Y."/>
            <person name="Deng W."/>
            <person name="Jiang X."/>
            <person name="Wang W."/>
            <person name="Chen Q."/>
            <person name="Zhang S."/>
            <person name="Li H."/>
            <person name="Wu J."/>
            <person name="Wang P."/>
            <person name="Li P."/>
            <person name="Shi C."/>
            <person name="Zheng F."/>
            <person name="Jian J."/>
            <person name="Huang B."/>
            <person name="Shan D."/>
            <person name="Shi M."/>
            <person name="Fang C."/>
            <person name="Yue Y."/>
            <person name="Li F."/>
            <person name="Li D."/>
            <person name="Wei S."/>
            <person name="Han B."/>
            <person name="Jiang C."/>
            <person name="Yin Y."/>
            <person name="Xia T."/>
            <person name="Zhang Z."/>
            <person name="Bennetzen J.L."/>
            <person name="Zhao S."/>
            <person name="Wan X."/>
        </authorList>
    </citation>
    <scope>NUCLEOTIDE SEQUENCE [LARGE SCALE GENOMIC DNA]</scope>
    <source>
        <strain evidence="7">cv. Shuchazao</strain>
        <tissue evidence="6">Leaf</tissue>
    </source>
</reference>
<dbReference type="PANTHER" id="PTHR47186:SF20">
    <property type="entry name" value="DISEASE RESISTANCE PROTEIN RPS5-LIKE"/>
    <property type="match status" value="1"/>
</dbReference>
<dbReference type="PROSITE" id="PS51450">
    <property type="entry name" value="LRR"/>
    <property type="match status" value="1"/>
</dbReference>
<proteinExistence type="predicted"/>
<dbReference type="GO" id="GO:0043531">
    <property type="term" value="F:ADP binding"/>
    <property type="evidence" value="ECO:0007669"/>
    <property type="project" value="InterPro"/>
</dbReference>
<dbReference type="InterPro" id="IPR003591">
    <property type="entry name" value="Leu-rich_rpt_typical-subtyp"/>
</dbReference>